<keyword evidence="10" id="KW-0636">Prenylation</keyword>
<dbReference type="EnsemblMetazoa" id="XM_030987337">
    <property type="protein sequence ID" value="XP_030843197"/>
    <property type="gene ID" value="LOC591568"/>
</dbReference>
<comment type="subcellular location">
    <subcellularLocation>
        <location evidence="1">Cell membrane</location>
        <topology evidence="1">Lipid-anchor</topology>
        <orientation evidence="1">Cytoplasmic side</orientation>
    </subcellularLocation>
</comment>
<keyword evidence="9" id="KW-0449">Lipoprotein</keyword>
<dbReference type="SMART" id="SM00177">
    <property type="entry name" value="ARF"/>
    <property type="match status" value="1"/>
</dbReference>
<evidence type="ECO:0000313" key="13">
    <source>
        <dbReference type="Proteomes" id="UP000007110"/>
    </source>
</evidence>
<proteinExistence type="inferred from homology"/>
<dbReference type="Proteomes" id="UP000007110">
    <property type="component" value="Unassembled WGS sequence"/>
</dbReference>
<evidence type="ECO:0000256" key="3">
    <source>
        <dbReference type="ARBA" id="ARBA00022448"/>
    </source>
</evidence>
<dbReference type="GeneID" id="591568"/>
<keyword evidence="8" id="KW-0472">Membrane</keyword>
<dbReference type="PROSITE" id="PS51419">
    <property type="entry name" value="RAB"/>
    <property type="match status" value="1"/>
</dbReference>
<dbReference type="InterPro" id="IPR027417">
    <property type="entry name" value="P-loop_NTPase"/>
</dbReference>
<keyword evidence="6" id="KW-0653">Protein transport</keyword>
<evidence type="ECO:0000256" key="4">
    <source>
        <dbReference type="ARBA" id="ARBA00022475"/>
    </source>
</evidence>
<organism evidence="12 13">
    <name type="scientific">Strongylocentrotus purpuratus</name>
    <name type="common">Purple sea urchin</name>
    <dbReference type="NCBI Taxonomy" id="7668"/>
    <lineage>
        <taxon>Eukaryota</taxon>
        <taxon>Metazoa</taxon>
        <taxon>Echinodermata</taxon>
        <taxon>Eleutherozoa</taxon>
        <taxon>Echinozoa</taxon>
        <taxon>Echinoidea</taxon>
        <taxon>Euechinoidea</taxon>
        <taxon>Echinacea</taxon>
        <taxon>Camarodonta</taxon>
        <taxon>Echinidea</taxon>
        <taxon>Strongylocentrotidae</taxon>
        <taxon>Strongylocentrotus</taxon>
    </lineage>
</organism>
<keyword evidence="7" id="KW-0342">GTP-binding</keyword>
<keyword evidence="3" id="KW-0813">Transport</keyword>
<name>A0A7M7SZR1_STRPU</name>
<sequence>MARAYDFLHKILLIGDPGVGKTSVLFRYTEDTFSTTLISCIGIDFKFRTIELDGKKIKVQIWDTAGQERFKAINTTYYRGAQGIMVLYDITNQNSFVNMRKWIRESEEHGSADAEKMILGNKCDMDETRAVSQEKGEQLAKELGIKFFETSAKVAINVEEAFMTLVRDIKSKMDRNMDAKGQQKPEVIKVTKKNSHKKSCLNFCT</sequence>
<dbReference type="Gene3D" id="3.40.50.300">
    <property type="entry name" value="P-loop containing nucleotide triphosphate hydrolases"/>
    <property type="match status" value="1"/>
</dbReference>
<dbReference type="PRINTS" id="PR00449">
    <property type="entry name" value="RASTRNSFRMNG"/>
</dbReference>
<keyword evidence="5" id="KW-0547">Nucleotide-binding</keyword>
<dbReference type="InterPro" id="IPR050305">
    <property type="entry name" value="Small_GTPase_Rab"/>
</dbReference>
<comment type="similarity">
    <text evidence="2">Belongs to the small GTPase superfamily. Rab family.</text>
</comment>
<dbReference type="FunFam" id="3.40.50.300:FF:000363">
    <property type="entry name" value="Secretion related GTPase srgA"/>
    <property type="match status" value="1"/>
</dbReference>
<dbReference type="OrthoDB" id="9989112at2759"/>
<dbReference type="GO" id="GO:0015031">
    <property type="term" value="P:protein transport"/>
    <property type="evidence" value="ECO:0007669"/>
    <property type="project" value="UniProtKB-KW"/>
</dbReference>
<reference evidence="12" key="2">
    <citation type="submission" date="2021-01" db="UniProtKB">
        <authorList>
            <consortium name="EnsemblMetazoa"/>
        </authorList>
    </citation>
    <scope>IDENTIFICATION</scope>
</reference>
<dbReference type="SMART" id="SM00174">
    <property type="entry name" value="RHO"/>
    <property type="match status" value="1"/>
</dbReference>
<dbReference type="GO" id="GO:0005886">
    <property type="term" value="C:plasma membrane"/>
    <property type="evidence" value="ECO:0007669"/>
    <property type="project" value="UniProtKB-SubCell"/>
</dbReference>
<dbReference type="PANTHER" id="PTHR47980">
    <property type="entry name" value="LD44762P"/>
    <property type="match status" value="1"/>
</dbReference>
<evidence type="ECO:0000256" key="8">
    <source>
        <dbReference type="ARBA" id="ARBA00023136"/>
    </source>
</evidence>
<dbReference type="NCBIfam" id="TIGR00231">
    <property type="entry name" value="small_GTP"/>
    <property type="match status" value="1"/>
</dbReference>
<evidence type="ECO:0000313" key="12">
    <source>
        <dbReference type="EnsemblMetazoa" id="XP_030843197"/>
    </source>
</evidence>
<reference evidence="13" key="1">
    <citation type="submission" date="2015-02" db="EMBL/GenBank/DDBJ databases">
        <title>Genome sequencing for Strongylocentrotus purpuratus.</title>
        <authorList>
            <person name="Murali S."/>
            <person name="Liu Y."/>
            <person name="Vee V."/>
            <person name="English A."/>
            <person name="Wang M."/>
            <person name="Skinner E."/>
            <person name="Han Y."/>
            <person name="Muzny D.M."/>
            <person name="Worley K.C."/>
            <person name="Gibbs R.A."/>
        </authorList>
    </citation>
    <scope>NUCLEOTIDE SEQUENCE</scope>
</reference>
<dbReference type="SMART" id="SM00175">
    <property type="entry name" value="RAB"/>
    <property type="match status" value="1"/>
</dbReference>
<dbReference type="SMART" id="SM00173">
    <property type="entry name" value="RAS"/>
    <property type="match status" value="1"/>
</dbReference>
<evidence type="ECO:0000256" key="6">
    <source>
        <dbReference type="ARBA" id="ARBA00022927"/>
    </source>
</evidence>
<dbReference type="SMART" id="SM00176">
    <property type="entry name" value="RAN"/>
    <property type="match status" value="1"/>
</dbReference>
<keyword evidence="13" id="KW-1185">Reference proteome</keyword>
<protein>
    <recommendedName>
        <fullName evidence="11">Ras-related protein Rab-13</fullName>
    </recommendedName>
</protein>
<evidence type="ECO:0000256" key="11">
    <source>
        <dbReference type="ARBA" id="ARBA00039501"/>
    </source>
</evidence>
<dbReference type="GO" id="GO:0005525">
    <property type="term" value="F:GTP binding"/>
    <property type="evidence" value="ECO:0007669"/>
    <property type="project" value="UniProtKB-KW"/>
</dbReference>
<dbReference type="InterPro" id="IPR005225">
    <property type="entry name" value="Small_GTP-bd"/>
</dbReference>
<dbReference type="RefSeq" id="XP_030843197.1">
    <property type="nucleotide sequence ID" value="XM_030987337.1"/>
</dbReference>
<evidence type="ECO:0000256" key="2">
    <source>
        <dbReference type="ARBA" id="ARBA00006270"/>
    </source>
</evidence>
<evidence type="ECO:0000256" key="5">
    <source>
        <dbReference type="ARBA" id="ARBA00022741"/>
    </source>
</evidence>
<accession>A0A7M7SZR1</accession>
<dbReference type="PROSITE" id="PS51421">
    <property type="entry name" value="RAS"/>
    <property type="match status" value="1"/>
</dbReference>
<keyword evidence="4" id="KW-1003">Cell membrane</keyword>
<evidence type="ECO:0000256" key="9">
    <source>
        <dbReference type="ARBA" id="ARBA00023288"/>
    </source>
</evidence>
<dbReference type="SUPFAM" id="SSF52540">
    <property type="entry name" value="P-loop containing nucleoside triphosphate hydrolases"/>
    <property type="match status" value="1"/>
</dbReference>
<evidence type="ECO:0000256" key="1">
    <source>
        <dbReference type="ARBA" id="ARBA00004342"/>
    </source>
</evidence>
<dbReference type="AlphaFoldDB" id="A0A7M7SZR1"/>
<evidence type="ECO:0000256" key="7">
    <source>
        <dbReference type="ARBA" id="ARBA00023134"/>
    </source>
</evidence>
<evidence type="ECO:0000256" key="10">
    <source>
        <dbReference type="ARBA" id="ARBA00023289"/>
    </source>
</evidence>
<dbReference type="GO" id="GO:0003924">
    <property type="term" value="F:GTPase activity"/>
    <property type="evidence" value="ECO:0007669"/>
    <property type="project" value="InterPro"/>
</dbReference>
<dbReference type="Pfam" id="PF00071">
    <property type="entry name" value="Ras"/>
    <property type="match status" value="1"/>
</dbReference>
<dbReference type="InterPro" id="IPR001806">
    <property type="entry name" value="Small_GTPase"/>
</dbReference>